<organism evidence="1 2">
    <name type="scientific">Acidaminococcus intestini (strain RyC-MR95)</name>
    <dbReference type="NCBI Taxonomy" id="568816"/>
    <lineage>
        <taxon>Bacteria</taxon>
        <taxon>Bacillati</taxon>
        <taxon>Bacillota</taxon>
        <taxon>Negativicutes</taxon>
        <taxon>Acidaminococcales</taxon>
        <taxon>Acidaminococcaceae</taxon>
        <taxon>Acidaminococcus</taxon>
    </lineage>
</organism>
<evidence type="ECO:0000313" key="1">
    <source>
        <dbReference type="EMBL" id="AEQ21842.1"/>
    </source>
</evidence>
<protein>
    <submittedName>
        <fullName evidence="1">Uncharacterized protein</fullName>
    </submittedName>
</protein>
<accession>G4Q448</accession>
<proteinExistence type="predicted"/>
<keyword evidence="2" id="KW-1185">Reference proteome</keyword>
<dbReference type="KEGG" id="ain:Acin_0602"/>
<dbReference type="InParanoid" id="G4Q448"/>
<reference evidence="1 2" key="1">
    <citation type="journal article" date="2011" name="J. Bacteriol.">
        <title>Complete genome sequence of Acidaminococcus intestini RYC-MR95, a Gram-negative bacterium from the phylum Firmicutes.</title>
        <authorList>
            <person name="D'Auria G."/>
            <person name="Galan J.C."/>
            <person name="Rodriguez-Alcayna M."/>
            <person name="Moya A."/>
            <person name="Baquero F."/>
            <person name="Latorre A."/>
        </authorList>
    </citation>
    <scope>NUCLEOTIDE SEQUENCE [LARGE SCALE GENOMIC DNA]</scope>
    <source>
        <strain evidence="1 2">RyC-MR95</strain>
    </source>
</reference>
<name>G4Q448_ACIIR</name>
<gene>
    <name evidence="1" type="ordered locus">Acin_0602</name>
</gene>
<dbReference type="AlphaFoldDB" id="G4Q448"/>
<sequence length="46" mass="5559">MILHEKSQPSRGQSIHLIVEMIFLRYSYPIISWEGYKRSHKIDKRS</sequence>
<dbReference type="HOGENOM" id="CLU_3178981_0_0_9"/>
<evidence type="ECO:0000313" key="2">
    <source>
        <dbReference type="Proteomes" id="UP000007093"/>
    </source>
</evidence>
<dbReference type="Proteomes" id="UP000007093">
    <property type="component" value="Chromosome"/>
</dbReference>
<dbReference type="EMBL" id="CP003058">
    <property type="protein sequence ID" value="AEQ21842.1"/>
    <property type="molecule type" value="Genomic_DNA"/>
</dbReference>
<dbReference type="STRING" id="568816.Acin_0602"/>